<dbReference type="EMBL" id="SUNH01000009">
    <property type="protein sequence ID" value="TJZ85148.1"/>
    <property type="molecule type" value="Genomic_DNA"/>
</dbReference>
<dbReference type="InterPro" id="IPR001123">
    <property type="entry name" value="LeuE-type"/>
</dbReference>
<evidence type="ECO:0000256" key="5">
    <source>
        <dbReference type="ARBA" id="ARBA00023136"/>
    </source>
</evidence>
<organism evidence="7 8">
    <name type="scientific">Paracoccus hibiscisoli</name>
    <dbReference type="NCBI Taxonomy" id="2023261"/>
    <lineage>
        <taxon>Bacteria</taxon>
        <taxon>Pseudomonadati</taxon>
        <taxon>Pseudomonadota</taxon>
        <taxon>Alphaproteobacteria</taxon>
        <taxon>Rhodobacterales</taxon>
        <taxon>Paracoccaceae</taxon>
        <taxon>Paracoccus</taxon>
    </lineage>
</organism>
<dbReference type="AlphaFoldDB" id="A0A4V5MTS4"/>
<proteinExistence type="predicted"/>
<dbReference type="Pfam" id="PF01810">
    <property type="entry name" value="LysE"/>
    <property type="match status" value="1"/>
</dbReference>
<keyword evidence="2" id="KW-1003">Cell membrane</keyword>
<accession>A0A4V5MTS4</accession>
<gene>
    <name evidence="7" type="ORF">FA740_07345</name>
</gene>
<evidence type="ECO:0000256" key="4">
    <source>
        <dbReference type="ARBA" id="ARBA00022989"/>
    </source>
</evidence>
<keyword evidence="4 6" id="KW-1133">Transmembrane helix</keyword>
<keyword evidence="5 6" id="KW-0472">Membrane</keyword>
<evidence type="ECO:0000256" key="6">
    <source>
        <dbReference type="SAM" id="Phobius"/>
    </source>
</evidence>
<evidence type="ECO:0000256" key="1">
    <source>
        <dbReference type="ARBA" id="ARBA00004651"/>
    </source>
</evidence>
<dbReference type="GO" id="GO:0015171">
    <property type="term" value="F:amino acid transmembrane transporter activity"/>
    <property type="evidence" value="ECO:0007669"/>
    <property type="project" value="TreeGrafter"/>
</dbReference>
<sequence length="203" mass="21429">MTVFLTGLMTGLGLILAIGAQNAFVLRQGLRGQHVLAVCLTCAISDAVLIAAGVAGAGVLMARMPWLDPVMRLAGAAFLIWYGARSLRAALTAQDALQAAPGGSQGLGRVLLACLAITWLNPHVYLDTVVLLGAISTQFPGREVAFAAGAMTGSLLFFFSLGYGAAWLRPVFARPAAWRRLELAVALVMWAIALRLLWPWIAG</sequence>
<comment type="subcellular location">
    <subcellularLocation>
        <location evidence="1">Cell membrane</location>
        <topology evidence="1">Multi-pass membrane protein</topology>
    </subcellularLocation>
</comment>
<evidence type="ECO:0000256" key="3">
    <source>
        <dbReference type="ARBA" id="ARBA00022692"/>
    </source>
</evidence>
<protein>
    <submittedName>
        <fullName evidence="7">Amino acid transporter</fullName>
    </submittedName>
</protein>
<reference evidence="7 8" key="1">
    <citation type="submission" date="2019-04" db="EMBL/GenBank/DDBJ databases">
        <authorList>
            <person name="Li J."/>
        </authorList>
    </citation>
    <scope>NUCLEOTIDE SEQUENCE [LARGE SCALE GENOMIC DNA]</scope>
    <source>
        <strain evidence="7 8">CCTCC AB2016182</strain>
    </source>
</reference>
<evidence type="ECO:0000313" key="7">
    <source>
        <dbReference type="EMBL" id="TJZ85148.1"/>
    </source>
</evidence>
<feature type="transmembrane region" description="Helical" evidence="6">
    <location>
        <begin position="35"/>
        <end position="62"/>
    </location>
</feature>
<evidence type="ECO:0000313" key="8">
    <source>
        <dbReference type="Proteomes" id="UP000306223"/>
    </source>
</evidence>
<feature type="transmembrane region" description="Helical" evidence="6">
    <location>
        <begin position="145"/>
        <end position="168"/>
    </location>
</feature>
<comment type="caution">
    <text evidence="7">The sequence shown here is derived from an EMBL/GenBank/DDBJ whole genome shotgun (WGS) entry which is preliminary data.</text>
</comment>
<keyword evidence="8" id="KW-1185">Reference proteome</keyword>
<dbReference type="GO" id="GO:0005886">
    <property type="term" value="C:plasma membrane"/>
    <property type="evidence" value="ECO:0007669"/>
    <property type="project" value="UniProtKB-SubCell"/>
</dbReference>
<dbReference type="OrthoDB" id="5638726at2"/>
<evidence type="ECO:0000256" key="2">
    <source>
        <dbReference type="ARBA" id="ARBA00022475"/>
    </source>
</evidence>
<dbReference type="PANTHER" id="PTHR30086">
    <property type="entry name" value="ARGININE EXPORTER PROTEIN ARGO"/>
    <property type="match status" value="1"/>
</dbReference>
<dbReference type="PANTHER" id="PTHR30086:SF20">
    <property type="entry name" value="ARGININE EXPORTER PROTEIN ARGO-RELATED"/>
    <property type="match status" value="1"/>
</dbReference>
<feature type="transmembrane region" description="Helical" evidence="6">
    <location>
        <begin position="107"/>
        <end position="125"/>
    </location>
</feature>
<dbReference type="Proteomes" id="UP000306223">
    <property type="component" value="Unassembled WGS sequence"/>
</dbReference>
<dbReference type="RefSeq" id="WP_136856122.1">
    <property type="nucleotide sequence ID" value="NZ_SUNH01000009.1"/>
</dbReference>
<feature type="transmembrane region" description="Helical" evidence="6">
    <location>
        <begin position="180"/>
        <end position="201"/>
    </location>
</feature>
<name>A0A4V5MTS4_9RHOB</name>
<keyword evidence="3 6" id="KW-0812">Transmembrane</keyword>